<evidence type="ECO:0000256" key="2">
    <source>
        <dbReference type="ARBA" id="ARBA00012438"/>
    </source>
</evidence>
<comment type="catalytic activity">
    <reaction evidence="1">
        <text>ATP + protein L-histidine = ADP + protein N-phospho-L-histidine.</text>
        <dbReference type="EC" id="2.7.13.3"/>
    </reaction>
</comment>
<dbReference type="OrthoDB" id="9815750at2"/>
<name>A0A166JIC0_NODSP</name>
<dbReference type="Proteomes" id="UP000076555">
    <property type="component" value="Unassembled WGS sequence"/>
</dbReference>
<keyword evidence="4" id="KW-0547">Nucleotide-binding</keyword>
<dbReference type="Pfam" id="PF02518">
    <property type="entry name" value="HATPase_c"/>
    <property type="match status" value="1"/>
</dbReference>
<organism evidence="9 10">
    <name type="scientific">Nodularia spumigena CENA596</name>
    <dbReference type="NCBI Taxonomy" id="1819295"/>
    <lineage>
        <taxon>Bacteria</taxon>
        <taxon>Bacillati</taxon>
        <taxon>Cyanobacteriota</taxon>
        <taxon>Cyanophyceae</taxon>
        <taxon>Nostocales</taxon>
        <taxon>Nodulariaceae</taxon>
        <taxon>Nodularia</taxon>
    </lineage>
</organism>
<keyword evidence="3" id="KW-0808">Transferase</keyword>
<dbReference type="EMBL" id="LWAJ01000132">
    <property type="protein sequence ID" value="KZL49749.1"/>
    <property type="molecule type" value="Genomic_DNA"/>
</dbReference>
<evidence type="ECO:0000256" key="4">
    <source>
        <dbReference type="ARBA" id="ARBA00022741"/>
    </source>
</evidence>
<evidence type="ECO:0000256" key="5">
    <source>
        <dbReference type="ARBA" id="ARBA00022777"/>
    </source>
</evidence>
<dbReference type="InterPro" id="IPR004358">
    <property type="entry name" value="Sig_transdc_His_kin-like_C"/>
</dbReference>
<keyword evidence="6" id="KW-0067">ATP-binding</keyword>
<feature type="domain" description="Histidine kinase" evidence="8">
    <location>
        <begin position="1"/>
        <end position="71"/>
    </location>
</feature>
<evidence type="ECO:0000256" key="1">
    <source>
        <dbReference type="ARBA" id="ARBA00000085"/>
    </source>
</evidence>
<keyword evidence="5" id="KW-0418">Kinase</keyword>
<evidence type="ECO:0000256" key="7">
    <source>
        <dbReference type="ARBA" id="ARBA00023012"/>
    </source>
</evidence>
<dbReference type="PRINTS" id="PR00344">
    <property type="entry name" value="BCTRLSENSOR"/>
</dbReference>
<dbReference type="EC" id="2.7.13.3" evidence="2"/>
<evidence type="ECO:0000313" key="9">
    <source>
        <dbReference type="EMBL" id="KZL49749.1"/>
    </source>
</evidence>
<dbReference type="PANTHER" id="PTHR43065:SF46">
    <property type="entry name" value="C4-DICARBOXYLATE TRANSPORT SENSOR PROTEIN DCTB"/>
    <property type="match status" value="1"/>
</dbReference>
<keyword evidence="7" id="KW-0902">Two-component regulatory system</keyword>
<dbReference type="InterPro" id="IPR036890">
    <property type="entry name" value="HATPase_C_sf"/>
</dbReference>
<dbReference type="GO" id="GO:0004673">
    <property type="term" value="F:protein histidine kinase activity"/>
    <property type="evidence" value="ECO:0007669"/>
    <property type="project" value="UniProtKB-EC"/>
</dbReference>
<accession>A0A166JIC0</accession>
<evidence type="ECO:0000313" key="10">
    <source>
        <dbReference type="Proteomes" id="UP000076555"/>
    </source>
</evidence>
<sequence>MIFDNNGTGIPEIVKQRLFDPFFTTKPVGKGTGLGLSISYKIVVDKHNGQINCVSTVGQGSEFIIKIPVANS</sequence>
<dbReference type="GO" id="GO:0005524">
    <property type="term" value="F:ATP binding"/>
    <property type="evidence" value="ECO:0007669"/>
    <property type="project" value="UniProtKB-KW"/>
</dbReference>
<gene>
    <name evidence="9" type="ORF">A2T98_10835</name>
</gene>
<dbReference type="RefSeq" id="WP_063872782.1">
    <property type="nucleotide sequence ID" value="NZ_CAWMRI010000132.1"/>
</dbReference>
<dbReference type="InterPro" id="IPR003594">
    <property type="entry name" value="HATPase_dom"/>
</dbReference>
<dbReference type="InterPro" id="IPR005467">
    <property type="entry name" value="His_kinase_dom"/>
</dbReference>
<dbReference type="PROSITE" id="PS50109">
    <property type="entry name" value="HIS_KIN"/>
    <property type="match status" value="1"/>
</dbReference>
<dbReference type="PANTHER" id="PTHR43065">
    <property type="entry name" value="SENSOR HISTIDINE KINASE"/>
    <property type="match status" value="1"/>
</dbReference>
<evidence type="ECO:0000259" key="8">
    <source>
        <dbReference type="PROSITE" id="PS50109"/>
    </source>
</evidence>
<comment type="caution">
    <text evidence="9">The sequence shown here is derived from an EMBL/GenBank/DDBJ whole genome shotgun (WGS) entry which is preliminary data.</text>
</comment>
<protein>
    <recommendedName>
        <fullName evidence="2">histidine kinase</fullName>
        <ecNumber evidence="2">2.7.13.3</ecNumber>
    </recommendedName>
</protein>
<proteinExistence type="predicted"/>
<dbReference type="Gene3D" id="3.30.565.10">
    <property type="entry name" value="Histidine kinase-like ATPase, C-terminal domain"/>
    <property type="match status" value="1"/>
</dbReference>
<dbReference type="SUPFAM" id="SSF55874">
    <property type="entry name" value="ATPase domain of HSP90 chaperone/DNA topoisomerase II/histidine kinase"/>
    <property type="match status" value="1"/>
</dbReference>
<dbReference type="AlphaFoldDB" id="A0A166JIC0"/>
<evidence type="ECO:0000256" key="3">
    <source>
        <dbReference type="ARBA" id="ARBA00022679"/>
    </source>
</evidence>
<evidence type="ECO:0000256" key="6">
    <source>
        <dbReference type="ARBA" id="ARBA00022840"/>
    </source>
</evidence>
<reference evidence="9 10" key="1">
    <citation type="submission" date="2016-04" db="EMBL/GenBank/DDBJ databases">
        <title>Draft Genome Assembly of the Bloom-forming Cyanobacterium Nodularia spumigena Strain CENA596 in Shrimp Production Ponds.</title>
        <authorList>
            <person name="Popin R.V."/>
            <person name="Rigonato J."/>
            <person name="Abreu V.A."/>
            <person name="Andreote A.P."/>
            <person name="Silveira S.B."/>
            <person name="Odebrecht C."/>
            <person name="Fiore M.F."/>
        </authorList>
    </citation>
    <scope>NUCLEOTIDE SEQUENCE [LARGE SCALE GENOMIC DNA]</scope>
    <source>
        <strain evidence="9 10">CENA596</strain>
    </source>
</reference>
<dbReference type="GO" id="GO:0000160">
    <property type="term" value="P:phosphorelay signal transduction system"/>
    <property type="evidence" value="ECO:0007669"/>
    <property type="project" value="UniProtKB-KW"/>
</dbReference>